<dbReference type="InterPro" id="IPR003812">
    <property type="entry name" value="Fido"/>
</dbReference>
<dbReference type="Gene3D" id="1.20.120.1870">
    <property type="entry name" value="Fic/DOC protein, Fido domain"/>
    <property type="match status" value="1"/>
</dbReference>
<dbReference type="InterPro" id="IPR053737">
    <property type="entry name" value="Type_II_TA_Toxin"/>
</dbReference>
<dbReference type="RefSeq" id="WP_370441499.1">
    <property type="nucleotide sequence ID" value="NZ_JBGFTU010000011.1"/>
</dbReference>
<name>A0ABV4H3L3_9ACTN</name>
<dbReference type="EMBL" id="JBGFTU010000011">
    <property type="protein sequence ID" value="MEZ0165273.1"/>
    <property type="molecule type" value="Genomic_DNA"/>
</dbReference>
<comment type="caution">
    <text evidence="2">The sequence shown here is derived from an EMBL/GenBank/DDBJ whole genome shotgun (WGS) entry which is preliminary data.</text>
</comment>
<proteinExistence type="predicted"/>
<feature type="domain" description="Fido" evidence="1">
    <location>
        <begin position="12"/>
        <end position="65"/>
    </location>
</feature>
<evidence type="ECO:0000313" key="3">
    <source>
        <dbReference type="Proteomes" id="UP001565927"/>
    </source>
</evidence>
<evidence type="ECO:0000259" key="1">
    <source>
        <dbReference type="Pfam" id="PF02661"/>
    </source>
</evidence>
<dbReference type="Pfam" id="PF02661">
    <property type="entry name" value="Fic"/>
    <property type="match status" value="1"/>
</dbReference>
<gene>
    <name evidence="2" type="ORF">AB2L27_10940</name>
</gene>
<organism evidence="2 3">
    <name type="scientific">Kineococcus halophytocola</name>
    <dbReference type="NCBI Taxonomy" id="3234027"/>
    <lineage>
        <taxon>Bacteria</taxon>
        <taxon>Bacillati</taxon>
        <taxon>Actinomycetota</taxon>
        <taxon>Actinomycetes</taxon>
        <taxon>Kineosporiales</taxon>
        <taxon>Kineosporiaceae</taxon>
        <taxon>Kineococcus</taxon>
    </lineage>
</organism>
<keyword evidence="3" id="KW-1185">Reference proteome</keyword>
<dbReference type="Proteomes" id="UP001565927">
    <property type="component" value="Unassembled WGS sequence"/>
</dbReference>
<accession>A0ABV4H3L3</accession>
<reference evidence="2 3" key="1">
    <citation type="submission" date="2024-07" db="EMBL/GenBank/DDBJ databases">
        <authorList>
            <person name="Thanompreechachai J."/>
            <person name="Duangmal K."/>
        </authorList>
    </citation>
    <scope>NUCLEOTIDE SEQUENCE [LARGE SCALE GENOMIC DNA]</scope>
    <source>
        <strain evidence="2 3">LSe6-4</strain>
    </source>
</reference>
<evidence type="ECO:0000313" key="2">
    <source>
        <dbReference type="EMBL" id="MEZ0165273.1"/>
    </source>
</evidence>
<sequence length="109" mass="11402">MSADRRLDHLSTEGLLASAAARPRTTVLGREAYPTLADRAAALVHSPARNHPLIDGDERLAWSAARTSCPLEGTDLIVDVDDAEHVVLTAAAGGLDAAEAAEVISRHLG</sequence>
<protein>
    <submittedName>
        <fullName evidence="2">Type II toxin-antitoxin system death-on-curing family toxin</fullName>
    </submittedName>
</protein>